<dbReference type="AlphaFoldDB" id="W4MGI7"/>
<accession>W4MGI7</accession>
<sequence>MTVRTAAVSGEVTPRETECAKHQPQAGEVLNEREALAISLAERIALDPHTVTDDFFSELKQVFSENEIVENGVCLRHFQLGQQVQHHHAHGFGRRECIRLRHGLSSGVVGVSAVDDLDGGSVHELLLTESRGVLIDFWSPWCGPCRTLRPHLHKLAEERHADWRFVAVNTDVHPSAAEAFGVSALPTLVMFRNGEELSRLAGAVTLSSVVATLDELTAG</sequence>
<dbReference type="EMBL" id="AZHX01000015">
    <property type="protein sequence ID" value="ETX09275.1"/>
    <property type="molecule type" value="Genomic_DNA"/>
</dbReference>
<feature type="region of interest" description="Disordered" evidence="5">
    <location>
        <begin position="1"/>
        <end position="25"/>
    </location>
</feature>
<keyword evidence="8" id="KW-1185">Reference proteome</keyword>
<keyword evidence="4" id="KW-0676">Redox-active center</keyword>
<keyword evidence="3" id="KW-1015">Disulfide bond</keyword>
<reference evidence="7 8" key="1">
    <citation type="journal article" date="2014" name="Nature">
        <title>An environmental bacterial taxon with a large and distinct metabolic repertoire.</title>
        <authorList>
            <person name="Wilson M.C."/>
            <person name="Mori T."/>
            <person name="Ruckert C."/>
            <person name="Uria A.R."/>
            <person name="Helf M.J."/>
            <person name="Takada K."/>
            <person name="Gernert C."/>
            <person name="Steffens U.A."/>
            <person name="Heycke N."/>
            <person name="Schmitt S."/>
            <person name="Rinke C."/>
            <person name="Helfrich E.J."/>
            <person name="Brachmann A.O."/>
            <person name="Gurgui C."/>
            <person name="Wakimoto T."/>
            <person name="Kracht M."/>
            <person name="Crusemann M."/>
            <person name="Hentschel U."/>
            <person name="Abe I."/>
            <person name="Matsunaga S."/>
            <person name="Kalinowski J."/>
            <person name="Takeyama H."/>
            <person name="Piel J."/>
        </authorList>
    </citation>
    <scope>NUCLEOTIDE SEQUENCE [LARGE SCALE GENOMIC DNA]</scope>
    <source>
        <strain evidence="8">TSY2</strain>
    </source>
</reference>
<evidence type="ECO:0000256" key="4">
    <source>
        <dbReference type="ARBA" id="ARBA00023284"/>
    </source>
</evidence>
<dbReference type="PROSITE" id="PS51352">
    <property type="entry name" value="THIOREDOXIN_2"/>
    <property type="match status" value="1"/>
</dbReference>
<dbReference type="InterPro" id="IPR013766">
    <property type="entry name" value="Thioredoxin_domain"/>
</dbReference>
<dbReference type="Pfam" id="PF00085">
    <property type="entry name" value="Thioredoxin"/>
    <property type="match status" value="1"/>
</dbReference>
<organism evidence="7 8">
    <name type="scientific">Candidatus Entotheonella gemina</name>
    <dbReference type="NCBI Taxonomy" id="1429439"/>
    <lineage>
        <taxon>Bacteria</taxon>
        <taxon>Pseudomonadati</taxon>
        <taxon>Nitrospinota/Tectimicrobiota group</taxon>
        <taxon>Candidatus Tectimicrobiota</taxon>
        <taxon>Candidatus Entotheonellia</taxon>
        <taxon>Candidatus Entotheonellales</taxon>
        <taxon>Candidatus Entotheonellaceae</taxon>
        <taxon>Candidatus Entotheonella</taxon>
    </lineage>
</organism>
<evidence type="ECO:0000313" key="7">
    <source>
        <dbReference type="EMBL" id="ETX09275.1"/>
    </source>
</evidence>
<dbReference type="PROSITE" id="PS00194">
    <property type="entry name" value="THIOREDOXIN_1"/>
    <property type="match status" value="1"/>
</dbReference>
<evidence type="ECO:0000259" key="6">
    <source>
        <dbReference type="PROSITE" id="PS51352"/>
    </source>
</evidence>
<dbReference type="Proteomes" id="UP000019140">
    <property type="component" value="Unassembled WGS sequence"/>
</dbReference>
<evidence type="ECO:0000256" key="3">
    <source>
        <dbReference type="ARBA" id="ARBA00023157"/>
    </source>
</evidence>
<dbReference type="PRINTS" id="PR00421">
    <property type="entry name" value="THIOREDOXIN"/>
</dbReference>
<evidence type="ECO:0000313" key="8">
    <source>
        <dbReference type="Proteomes" id="UP000019140"/>
    </source>
</evidence>
<dbReference type="PANTHER" id="PTHR45663:SF11">
    <property type="entry name" value="GEO12009P1"/>
    <property type="match status" value="1"/>
</dbReference>
<dbReference type="PANTHER" id="PTHR45663">
    <property type="entry name" value="GEO12009P1"/>
    <property type="match status" value="1"/>
</dbReference>
<protein>
    <recommendedName>
        <fullName evidence="6">Thioredoxin domain-containing protein</fullName>
    </recommendedName>
</protein>
<dbReference type="Gene3D" id="1.20.1290.10">
    <property type="entry name" value="AhpD-like"/>
    <property type="match status" value="1"/>
</dbReference>
<dbReference type="GO" id="GO:0015035">
    <property type="term" value="F:protein-disulfide reductase activity"/>
    <property type="evidence" value="ECO:0007669"/>
    <property type="project" value="TreeGrafter"/>
</dbReference>
<feature type="domain" description="Thioredoxin" evidence="6">
    <location>
        <begin position="102"/>
        <end position="218"/>
    </location>
</feature>
<dbReference type="InterPro" id="IPR029032">
    <property type="entry name" value="AhpD-like"/>
</dbReference>
<dbReference type="SUPFAM" id="SSF69118">
    <property type="entry name" value="AhpD-like"/>
    <property type="match status" value="1"/>
</dbReference>
<evidence type="ECO:0000256" key="1">
    <source>
        <dbReference type="ARBA" id="ARBA00022448"/>
    </source>
</evidence>
<dbReference type="SUPFAM" id="SSF52833">
    <property type="entry name" value="Thioredoxin-like"/>
    <property type="match status" value="1"/>
</dbReference>
<evidence type="ECO:0000256" key="5">
    <source>
        <dbReference type="SAM" id="MobiDB-lite"/>
    </source>
</evidence>
<dbReference type="InterPro" id="IPR017937">
    <property type="entry name" value="Thioredoxin_CS"/>
</dbReference>
<dbReference type="Gene3D" id="3.40.30.10">
    <property type="entry name" value="Glutaredoxin"/>
    <property type="match status" value="1"/>
</dbReference>
<dbReference type="GO" id="GO:0005737">
    <property type="term" value="C:cytoplasm"/>
    <property type="evidence" value="ECO:0007669"/>
    <property type="project" value="TreeGrafter"/>
</dbReference>
<comment type="caution">
    <text evidence="7">The sequence shown here is derived from an EMBL/GenBank/DDBJ whole genome shotgun (WGS) entry which is preliminary data.</text>
</comment>
<evidence type="ECO:0000256" key="2">
    <source>
        <dbReference type="ARBA" id="ARBA00022982"/>
    </source>
</evidence>
<keyword evidence="1" id="KW-0813">Transport</keyword>
<proteinExistence type="predicted"/>
<gene>
    <name evidence="7" type="ORF">ETSY2_00490</name>
</gene>
<dbReference type="CDD" id="cd02947">
    <property type="entry name" value="TRX_family"/>
    <property type="match status" value="1"/>
</dbReference>
<dbReference type="InterPro" id="IPR036249">
    <property type="entry name" value="Thioredoxin-like_sf"/>
</dbReference>
<keyword evidence="2" id="KW-0249">Electron transport</keyword>
<dbReference type="HOGENOM" id="CLU_1259517_0_0_7"/>
<name>W4MGI7_9BACT</name>